<dbReference type="CDD" id="cd03811">
    <property type="entry name" value="GT4_GT28_WabH-like"/>
    <property type="match status" value="1"/>
</dbReference>
<dbReference type="PANTHER" id="PTHR12526:SF630">
    <property type="entry name" value="GLYCOSYLTRANSFERASE"/>
    <property type="match status" value="1"/>
</dbReference>
<dbReference type="InterPro" id="IPR001296">
    <property type="entry name" value="Glyco_trans_1"/>
</dbReference>
<protein>
    <submittedName>
        <fullName evidence="2">Glycosyltransferase</fullName>
    </submittedName>
</protein>
<proteinExistence type="predicted"/>
<dbReference type="PANTHER" id="PTHR12526">
    <property type="entry name" value="GLYCOSYLTRANSFERASE"/>
    <property type="match status" value="1"/>
</dbReference>
<dbReference type="EMBL" id="JACJLL010000007">
    <property type="protein sequence ID" value="MBM6818127.1"/>
    <property type="molecule type" value="Genomic_DNA"/>
</dbReference>
<reference evidence="2 3" key="1">
    <citation type="journal article" date="2021" name="Sci. Rep.">
        <title>The distribution of antibiotic resistance genes in chicken gut microbiota commensals.</title>
        <authorList>
            <person name="Juricova H."/>
            <person name="Matiasovicova J."/>
            <person name="Kubasova T."/>
            <person name="Cejkova D."/>
            <person name="Rychlik I."/>
        </authorList>
    </citation>
    <scope>NUCLEOTIDE SEQUENCE [LARGE SCALE GENOMIC DNA]</scope>
    <source>
        <strain evidence="2 3">An435</strain>
    </source>
</reference>
<organism evidence="2 3">
    <name type="scientific">Clostridium saudiense</name>
    <dbReference type="NCBI Taxonomy" id="1414720"/>
    <lineage>
        <taxon>Bacteria</taxon>
        <taxon>Bacillati</taxon>
        <taxon>Bacillota</taxon>
        <taxon>Clostridia</taxon>
        <taxon>Eubacteriales</taxon>
        <taxon>Clostridiaceae</taxon>
        <taxon>Clostridium</taxon>
    </lineage>
</organism>
<keyword evidence="3" id="KW-1185">Reference proteome</keyword>
<comment type="caution">
    <text evidence="2">The sequence shown here is derived from an EMBL/GenBank/DDBJ whole genome shotgun (WGS) entry which is preliminary data.</text>
</comment>
<sequence length="396" mass="45605">MKKILFVLDALHSGGAEKSLSSLLSLFDYDKYHVDMLIFKPGGLYSPLIPKEVNRLESPQVFIDMRTSLKDLAKQGKFLALIWRIKSSIKLRYNMKFTNINHGAQALWPSLDSKLEKLEKEYDVAIAYSQGTPTYYVADKVKAKKKLAWVNIDYKIAGYNKEFDINYYKKFDKIINVSEACTKVFNEVYPEFEYKVKTIYDIISENLINNMSVAEKGFTDNFDGVRILTIGRLAYQKGYDMAIEAAKILKDKNIKFKWYVIGEGSLKDELRELVKNNGLEKEFIFMGTFVNPYPFIKQCDIYCQPSRFEGFGLAIAEARLLNKPVVATNFEIVHDQITNNVNGVISDMNSESIAKSLMELINDKDLSYRIIEKLKDEKVGTEEEINKIYELIEGRE</sequence>
<dbReference type="Proteomes" id="UP000767334">
    <property type="component" value="Unassembled WGS sequence"/>
</dbReference>
<name>A0ABS2FCT1_9CLOT</name>
<dbReference type="SUPFAM" id="SSF53756">
    <property type="entry name" value="UDP-Glycosyltransferase/glycogen phosphorylase"/>
    <property type="match status" value="1"/>
</dbReference>
<evidence type="ECO:0000259" key="1">
    <source>
        <dbReference type="Pfam" id="PF00534"/>
    </source>
</evidence>
<gene>
    <name evidence="2" type="ORF">H6A19_02030</name>
</gene>
<evidence type="ECO:0000313" key="3">
    <source>
        <dbReference type="Proteomes" id="UP000767334"/>
    </source>
</evidence>
<feature type="domain" description="Glycosyl transferase family 1" evidence="1">
    <location>
        <begin position="226"/>
        <end position="373"/>
    </location>
</feature>
<dbReference type="Pfam" id="PF00534">
    <property type="entry name" value="Glycos_transf_1"/>
    <property type="match status" value="1"/>
</dbReference>
<dbReference type="RefSeq" id="WP_204571799.1">
    <property type="nucleotide sequence ID" value="NZ_JACJLL010000007.1"/>
</dbReference>
<accession>A0ABS2FCT1</accession>
<dbReference type="Gene3D" id="3.40.50.2000">
    <property type="entry name" value="Glycogen Phosphorylase B"/>
    <property type="match status" value="2"/>
</dbReference>
<evidence type="ECO:0000313" key="2">
    <source>
        <dbReference type="EMBL" id="MBM6818127.1"/>
    </source>
</evidence>